<dbReference type="SMART" id="SM00858">
    <property type="entry name" value="SAF"/>
    <property type="match status" value="1"/>
</dbReference>
<dbReference type="Pfam" id="PF08666">
    <property type="entry name" value="SAF"/>
    <property type="match status" value="1"/>
</dbReference>
<keyword evidence="2" id="KW-0812">Transmembrane</keyword>
<dbReference type="EMBL" id="QZVS01000097">
    <property type="protein sequence ID" value="RJT84748.1"/>
    <property type="molecule type" value="Genomic_DNA"/>
</dbReference>
<keyword evidence="5" id="KW-1185">Reference proteome</keyword>
<name>A0A3A5M7Q8_9MICO</name>
<comment type="caution">
    <text evidence="4">The sequence shown here is derived from an EMBL/GenBank/DDBJ whole genome shotgun (WGS) entry which is preliminary data.</text>
</comment>
<evidence type="ECO:0000259" key="3">
    <source>
        <dbReference type="SMART" id="SM00858"/>
    </source>
</evidence>
<proteinExistence type="predicted"/>
<gene>
    <name evidence="4" type="ORF">D6T64_21630</name>
</gene>
<keyword evidence="2" id="KW-1133">Transmembrane helix</keyword>
<dbReference type="Proteomes" id="UP000272015">
    <property type="component" value="Unassembled WGS sequence"/>
</dbReference>
<protein>
    <recommendedName>
        <fullName evidence="3">SAF domain-containing protein</fullName>
    </recommendedName>
</protein>
<evidence type="ECO:0000313" key="4">
    <source>
        <dbReference type="EMBL" id="RJT84748.1"/>
    </source>
</evidence>
<feature type="domain" description="SAF" evidence="3">
    <location>
        <begin position="76"/>
        <end position="139"/>
    </location>
</feature>
<dbReference type="AlphaFoldDB" id="A0A3A5M7Q8"/>
<evidence type="ECO:0000256" key="1">
    <source>
        <dbReference type="SAM" id="MobiDB-lite"/>
    </source>
</evidence>
<sequence>MSNTNEASTRAKTARTPRRRPVALKKADAPASPGREAGQPPTKSRRRPAVIAAGVALAIVGGLGSWFYASTVGDTVTVLTTSADIARGATITSENLTTLQIAGGQDTTAVAAEQAASVIGETATVDLPTGTMITSDNVGAGIAVETGQSIVGVALSVAQLPSYPLAAGDQVRLVDTPVSQGDPPASSPESFEATVFTTRFDEGSSTWIVDLVVPQSQAADIAARGATGRVALILDSVAAE</sequence>
<dbReference type="OrthoDB" id="3638307at2"/>
<evidence type="ECO:0000313" key="5">
    <source>
        <dbReference type="Proteomes" id="UP000272015"/>
    </source>
</evidence>
<feature type="compositionally biased region" description="Basic residues" evidence="1">
    <location>
        <begin position="12"/>
        <end position="23"/>
    </location>
</feature>
<dbReference type="RefSeq" id="WP_119976742.1">
    <property type="nucleotide sequence ID" value="NZ_JBHSQA010000002.1"/>
</dbReference>
<dbReference type="InterPro" id="IPR013974">
    <property type="entry name" value="SAF"/>
</dbReference>
<accession>A0A3A5M7Q8</accession>
<evidence type="ECO:0000256" key="2">
    <source>
        <dbReference type="SAM" id="Phobius"/>
    </source>
</evidence>
<feature type="transmembrane region" description="Helical" evidence="2">
    <location>
        <begin position="49"/>
        <end position="69"/>
    </location>
</feature>
<dbReference type="Gene3D" id="3.90.1210.10">
    <property type="entry name" value="Antifreeze-like/N-acetylneuraminic acid synthase C-terminal domain"/>
    <property type="match status" value="1"/>
</dbReference>
<organism evidence="4 5">
    <name type="scientific">Cryobacterium melibiosiphilum</name>
    <dbReference type="NCBI Taxonomy" id="995039"/>
    <lineage>
        <taxon>Bacteria</taxon>
        <taxon>Bacillati</taxon>
        <taxon>Actinomycetota</taxon>
        <taxon>Actinomycetes</taxon>
        <taxon>Micrococcales</taxon>
        <taxon>Microbacteriaceae</taxon>
        <taxon>Cryobacterium</taxon>
    </lineage>
</organism>
<reference evidence="4 5" key="1">
    <citation type="submission" date="2018-09" db="EMBL/GenBank/DDBJ databases">
        <title>Novel species of Cryobacterium.</title>
        <authorList>
            <person name="Liu Q."/>
            <person name="Xin Y.-H."/>
        </authorList>
    </citation>
    <scope>NUCLEOTIDE SEQUENCE [LARGE SCALE GENOMIC DNA]</scope>
    <source>
        <strain evidence="4 5">Hh39</strain>
    </source>
</reference>
<feature type="region of interest" description="Disordered" evidence="1">
    <location>
        <begin position="1"/>
        <end position="47"/>
    </location>
</feature>
<keyword evidence="2" id="KW-0472">Membrane</keyword>